<name>A0A2P5P5X3_9CHLR</name>
<feature type="domain" description="Histidine kinase" evidence="5">
    <location>
        <begin position="153"/>
        <end position="367"/>
    </location>
</feature>
<dbReference type="PANTHER" id="PTHR43547">
    <property type="entry name" value="TWO-COMPONENT HISTIDINE KINASE"/>
    <property type="match status" value="1"/>
</dbReference>
<protein>
    <recommendedName>
        <fullName evidence="2">histidine kinase</fullName>
        <ecNumber evidence="2">2.7.13.3</ecNumber>
    </recommendedName>
</protein>
<dbReference type="EC" id="2.7.13.3" evidence="2"/>
<dbReference type="Pfam" id="PF00512">
    <property type="entry name" value="HisKA"/>
    <property type="match status" value="1"/>
</dbReference>
<dbReference type="AlphaFoldDB" id="A0A2P5P5X3"/>
<evidence type="ECO:0000256" key="4">
    <source>
        <dbReference type="ARBA" id="ARBA00022777"/>
    </source>
</evidence>
<dbReference type="PROSITE" id="PS50109">
    <property type="entry name" value="HIS_KIN"/>
    <property type="match status" value="1"/>
</dbReference>
<dbReference type="Proteomes" id="UP000235653">
    <property type="component" value="Unassembled WGS sequence"/>
</dbReference>
<proteinExistence type="predicted"/>
<comment type="caution">
    <text evidence="6">The sequence shown here is derived from an EMBL/GenBank/DDBJ whole genome shotgun (WGS) entry which is preliminary data.</text>
</comment>
<dbReference type="InterPro" id="IPR036097">
    <property type="entry name" value="HisK_dim/P_sf"/>
</dbReference>
<dbReference type="EMBL" id="JQAN02000011">
    <property type="protein sequence ID" value="PPD57685.1"/>
    <property type="molecule type" value="Genomic_DNA"/>
</dbReference>
<dbReference type="InterPro" id="IPR036890">
    <property type="entry name" value="HATPase_C_sf"/>
</dbReference>
<dbReference type="Gene3D" id="3.30.565.10">
    <property type="entry name" value="Histidine kinase-like ATPase, C-terminal domain"/>
    <property type="match status" value="1"/>
</dbReference>
<keyword evidence="3" id="KW-0597">Phosphoprotein</keyword>
<reference evidence="6 7" key="1">
    <citation type="journal article" date="2017" name="ISME J.">
        <title>Grape pomace compost harbors organohalide-respiring Dehalogenimonas species with novel reductive dehalogenase genes.</title>
        <authorList>
            <person name="Yang Y."/>
            <person name="Higgins S.A."/>
            <person name="Yan J."/>
            <person name="Simsir B."/>
            <person name="Chourey K."/>
            <person name="Iyer R."/>
            <person name="Hettich R.L."/>
            <person name="Baldwin B."/>
            <person name="Ogles D.M."/>
            <person name="Loffler F.E."/>
        </authorList>
    </citation>
    <scope>NUCLEOTIDE SEQUENCE [LARGE SCALE GENOMIC DNA]</scope>
    <source>
        <strain evidence="6 7">GP</strain>
    </source>
</reference>
<dbReference type="InterPro" id="IPR003661">
    <property type="entry name" value="HisK_dim/P_dom"/>
</dbReference>
<evidence type="ECO:0000313" key="7">
    <source>
        <dbReference type="Proteomes" id="UP000235653"/>
    </source>
</evidence>
<dbReference type="InterPro" id="IPR005467">
    <property type="entry name" value="His_kinase_dom"/>
</dbReference>
<sequence length="381" mass="42595">MRGASLVRSFEQTRKAVPEEPGDLNITDALNIYEENPNPVLRISNDGIILYYNRSSQFLCDSWESRTGDRIPETYRQRIEIALKEGKPKSYKEVINGFRVVLQIVPILTQNYVDVFGYCQPNFELPIENRTKAGIRGVRNDTRITRQTEFARAAVHELRNPLTPILAASEMLVNRLDEGAPARLARQINASATELNARIGELFELVQAETGAFALNYQTINIKDIVREIVESFLGAAGKKGVQIINDVDGGLPEIQADGVRLKEAIGYLIENAISRCESKAIIRFTGMAKQNSVVFKIKVTCLKIPPAISTYLSSTGQVNPMDRYHFSSVGLKLTLAKLLIELHSGDIHVENENDCDIFTIRVPIGENSIVQEDPLENLDH</sequence>
<organism evidence="6 7">
    <name type="scientific">Dehalogenimonas etheniformans</name>
    <dbReference type="NCBI Taxonomy" id="1536648"/>
    <lineage>
        <taxon>Bacteria</taxon>
        <taxon>Bacillati</taxon>
        <taxon>Chloroflexota</taxon>
        <taxon>Dehalococcoidia</taxon>
        <taxon>Dehalococcoidales</taxon>
        <taxon>Dehalococcoidaceae</taxon>
        <taxon>Dehalogenimonas</taxon>
    </lineage>
</organism>
<keyword evidence="4 6" id="KW-0418">Kinase</keyword>
<dbReference type="CDD" id="cd00082">
    <property type="entry name" value="HisKA"/>
    <property type="match status" value="1"/>
</dbReference>
<keyword evidence="7" id="KW-1185">Reference proteome</keyword>
<evidence type="ECO:0000313" key="6">
    <source>
        <dbReference type="EMBL" id="PPD57685.1"/>
    </source>
</evidence>
<gene>
    <name evidence="6" type="ORF">JP09_008055</name>
</gene>
<evidence type="ECO:0000256" key="1">
    <source>
        <dbReference type="ARBA" id="ARBA00000085"/>
    </source>
</evidence>
<dbReference type="GO" id="GO:0000155">
    <property type="term" value="F:phosphorelay sensor kinase activity"/>
    <property type="evidence" value="ECO:0007669"/>
    <property type="project" value="InterPro"/>
</dbReference>
<comment type="catalytic activity">
    <reaction evidence="1">
        <text>ATP + protein L-histidine = ADP + protein N-phospho-L-histidine.</text>
        <dbReference type="EC" id="2.7.13.3"/>
    </reaction>
</comment>
<evidence type="ECO:0000259" key="5">
    <source>
        <dbReference type="PROSITE" id="PS50109"/>
    </source>
</evidence>
<dbReference type="PANTHER" id="PTHR43547:SF2">
    <property type="entry name" value="HYBRID SIGNAL TRANSDUCTION HISTIDINE KINASE C"/>
    <property type="match status" value="1"/>
</dbReference>
<dbReference type="SMART" id="SM00388">
    <property type="entry name" value="HisKA"/>
    <property type="match status" value="1"/>
</dbReference>
<keyword evidence="4 6" id="KW-0808">Transferase</keyword>
<evidence type="ECO:0000256" key="2">
    <source>
        <dbReference type="ARBA" id="ARBA00012438"/>
    </source>
</evidence>
<dbReference type="SUPFAM" id="SSF47384">
    <property type="entry name" value="Homodimeric domain of signal transducing histidine kinase"/>
    <property type="match status" value="1"/>
</dbReference>
<dbReference type="SUPFAM" id="SSF55874">
    <property type="entry name" value="ATPase domain of HSP90 chaperone/DNA topoisomerase II/histidine kinase"/>
    <property type="match status" value="1"/>
</dbReference>
<dbReference type="OrthoDB" id="9815750at2"/>
<evidence type="ECO:0000256" key="3">
    <source>
        <dbReference type="ARBA" id="ARBA00022553"/>
    </source>
</evidence>
<dbReference type="Gene3D" id="1.10.287.130">
    <property type="match status" value="1"/>
</dbReference>
<accession>A0A2P5P5X3</accession>